<evidence type="ECO:0000256" key="3">
    <source>
        <dbReference type="ARBA" id="ARBA00012483"/>
    </source>
</evidence>
<dbReference type="Pfam" id="PF13639">
    <property type="entry name" value="zf-RING_2"/>
    <property type="match status" value="1"/>
</dbReference>
<comment type="caution">
    <text evidence="14">The sequence shown here is derived from an EMBL/GenBank/DDBJ whole genome shotgun (WGS) entry which is preliminary data.</text>
</comment>
<keyword evidence="8" id="KW-0833">Ubl conjugation pathway</keyword>
<evidence type="ECO:0000256" key="1">
    <source>
        <dbReference type="ARBA" id="ARBA00000900"/>
    </source>
</evidence>
<keyword evidence="10" id="KW-1133">Transmembrane helix</keyword>
<proteinExistence type="predicted"/>
<dbReference type="Proteomes" id="UP000525078">
    <property type="component" value="Unassembled WGS sequence"/>
</dbReference>
<dbReference type="PANTHER" id="PTHR45977:SF4">
    <property type="entry name" value="RING-TYPE DOMAIN-CONTAINING PROTEIN"/>
    <property type="match status" value="1"/>
</dbReference>
<reference evidence="16 17" key="1">
    <citation type="journal article" date="2020" name="bioRxiv">
        <title>Sequence and annotation of 42 cannabis genomes reveals extensive copy number variation in cannabinoid synthesis and pathogen resistance genes.</title>
        <authorList>
            <person name="Mckernan K.J."/>
            <person name="Helbert Y."/>
            <person name="Kane L.T."/>
            <person name="Ebling H."/>
            <person name="Zhang L."/>
            <person name="Liu B."/>
            <person name="Eaton Z."/>
            <person name="Mclaughlin S."/>
            <person name="Kingan S."/>
            <person name="Baybayan P."/>
            <person name="Concepcion G."/>
            <person name="Jordan M."/>
            <person name="Riva A."/>
            <person name="Barbazuk W."/>
            <person name="Harkins T."/>
        </authorList>
    </citation>
    <scope>NUCLEOTIDE SEQUENCE [LARGE SCALE GENOMIC DNA]</scope>
    <source>
        <strain evidence="16 17">cv. Jamaican Lion 4</strain>
        <strain evidence="15">Father</strain>
        <strain evidence="14">Mother</strain>
        <tissue evidence="14">Leaf</tissue>
    </source>
</reference>
<gene>
    <name evidence="14" type="ORF">F8388_021700</name>
    <name evidence="15" type="ORF">G4B88_004309</name>
</gene>
<evidence type="ECO:0000313" key="16">
    <source>
        <dbReference type="Proteomes" id="UP000525078"/>
    </source>
</evidence>
<keyword evidence="9" id="KW-0862">Zinc</keyword>
<feature type="domain" description="RING-type" evidence="13">
    <location>
        <begin position="52"/>
        <end position="99"/>
    </location>
</feature>
<evidence type="ECO:0000256" key="5">
    <source>
        <dbReference type="ARBA" id="ARBA00022692"/>
    </source>
</evidence>
<evidence type="ECO:0000256" key="11">
    <source>
        <dbReference type="ARBA" id="ARBA00023136"/>
    </source>
</evidence>
<evidence type="ECO:0000256" key="8">
    <source>
        <dbReference type="ARBA" id="ARBA00022786"/>
    </source>
</evidence>
<name>A0A7J6DXX2_CANSA</name>
<dbReference type="GO" id="GO:0016567">
    <property type="term" value="P:protein ubiquitination"/>
    <property type="evidence" value="ECO:0007669"/>
    <property type="project" value="TreeGrafter"/>
</dbReference>
<dbReference type="Proteomes" id="UP000583929">
    <property type="component" value="Unassembled WGS sequence"/>
</dbReference>
<keyword evidence="6" id="KW-0479">Metal-binding</keyword>
<comment type="subcellular location">
    <subcellularLocation>
        <location evidence="2">Membrane</location>
        <topology evidence="2">Multi-pass membrane protein</topology>
    </subcellularLocation>
</comment>
<evidence type="ECO:0000256" key="2">
    <source>
        <dbReference type="ARBA" id="ARBA00004141"/>
    </source>
</evidence>
<dbReference type="PROSITE" id="PS50089">
    <property type="entry name" value="ZF_RING_2"/>
    <property type="match status" value="1"/>
</dbReference>
<dbReference type="GO" id="GO:0016020">
    <property type="term" value="C:membrane"/>
    <property type="evidence" value="ECO:0007669"/>
    <property type="project" value="UniProtKB-SubCell"/>
</dbReference>
<dbReference type="SUPFAM" id="SSF57850">
    <property type="entry name" value="RING/U-box"/>
    <property type="match status" value="1"/>
</dbReference>
<keyword evidence="11" id="KW-0472">Membrane</keyword>
<keyword evidence="4" id="KW-0808">Transferase</keyword>
<dbReference type="InterPro" id="IPR001841">
    <property type="entry name" value="Znf_RING"/>
</dbReference>
<keyword evidence="5" id="KW-0812">Transmembrane</keyword>
<evidence type="ECO:0000256" key="6">
    <source>
        <dbReference type="ARBA" id="ARBA00022723"/>
    </source>
</evidence>
<dbReference type="Gene3D" id="3.30.40.10">
    <property type="entry name" value="Zinc/RING finger domain, C3HC4 (zinc finger)"/>
    <property type="match status" value="1"/>
</dbReference>
<dbReference type="PANTHER" id="PTHR45977">
    <property type="entry name" value="TARGET OF ERK KINASE MPK-1"/>
    <property type="match status" value="1"/>
</dbReference>
<dbReference type="GO" id="GO:0061630">
    <property type="term" value="F:ubiquitin protein ligase activity"/>
    <property type="evidence" value="ECO:0007669"/>
    <property type="project" value="UniProtKB-EC"/>
</dbReference>
<evidence type="ECO:0000256" key="10">
    <source>
        <dbReference type="ARBA" id="ARBA00022989"/>
    </source>
</evidence>
<dbReference type="EC" id="2.3.2.27" evidence="3"/>
<evidence type="ECO:0000256" key="12">
    <source>
        <dbReference type="PROSITE-ProRule" id="PRU00175"/>
    </source>
</evidence>
<dbReference type="GO" id="GO:0006511">
    <property type="term" value="P:ubiquitin-dependent protein catabolic process"/>
    <property type="evidence" value="ECO:0007669"/>
    <property type="project" value="TreeGrafter"/>
</dbReference>
<keyword evidence="7 12" id="KW-0863">Zinc-finger</keyword>
<protein>
    <recommendedName>
        <fullName evidence="3">RING-type E3 ubiquitin transferase</fullName>
        <ecNumber evidence="3">2.3.2.27</ecNumber>
    </recommendedName>
</protein>
<comment type="catalytic activity">
    <reaction evidence="1">
        <text>S-ubiquitinyl-[E2 ubiquitin-conjugating enzyme]-L-cysteine + [acceptor protein]-L-lysine = [E2 ubiquitin-conjugating enzyme]-L-cysteine + N(6)-ubiquitinyl-[acceptor protein]-L-lysine.</text>
        <dbReference type="EC" id="2.3.2.27"/>
    </reaction>
</comment>
<keyword evidence="17" id="KW-1185">Reference proteome</keyword>
<evidence type="ECO:0000313" key="14">
    <source>
        <dbReference type="EMBL" id="KAF4350993.1"/>
    </source>
</evidence>
<evidence type="ECO:0000256" key="4">
    <source>
        <dbReference type="ARBA" id="ARBA00022679"/>
    </source>
</evidence>
<dbReference type="GO" id="GO:0008270">
    <property type="term" value="F:zinc ion binding"/>
    <property type="evidence" value="ECO:0007669"/>
    <property type="project" value="UniProtKB-KW"/>
</dbReference>
<accession>A0A7J6DXX2</accession>
<evidence type="ECO:0000313" key="15">
    <source>
        <dbReference type="EMBL" id="KAF4355097.1"/>
    </source>
</evidence>
<evidence type="ECO:0000256" key="9">
    <source>
        <dbReference type="ARBA" id="ARBA00022833"/>
    </source>
</evidence>
<dbReference type="AlphaFoldDB" id="A0A7J6DXX2"/>
<dbReference type="InterPro" id="IPR013083">
    <property type="entry name" value="Znf_RING/FYVE/PHD"/>
</dbReference>
<sequence length="131" mass="15142">MIIIDEEEDILIVDSSAKQGGIAQMFKNCFIRGVNYEENRIIKRDVLEEEDCAICLERLFDNEPITSEKVVESTSCMHVFHLHCIIKWTQINKTCPVCRLKIHQLDVITCGVSQKLVDQRDIVENKYLQAT</sequence>
<evidence type="ECO:0000313" key="17">
    <source>
        <dbReference type="Proteomes" id="UP000583929"/>
    </source>
</evidence>
<dbReference type="SMART" id="SM00184">
    <property type="entry name" value="RING"/>
    <property type="match status" value="1"/>
</dbReference>
<organism evidence="14 16">
    <name type="scientific">Cannabis sativa</name>
    <name type="common">Hemp</name>
    <name type="synonym">Marijuana</name>
    <dbReference type="NCBI Taxonomy" id="3483"/>
    <lineage>
        <taxon>Eukaryota</taxon>
        <taxon>Viridiplantae</taxon>
        <taxon>Streptophyta</taxon>
        <taxon>Embryophyta</taxon>
        <taxon>Tracheophyta</taxon>
        <taxon>Spermatophyta</taxon>
        <taxon>Magnoliopsida</taxon>
        <taxon>eudicotyledons</taxon>
        <taxon>Gunneridae</taxon>
        <taxon>Pentapetalae</taxon>
        <taxon>rosids</taxon>
        <taxon>fabids</taxon>
        <taxon>Rosales</taxon>
        <taxon>Cannabaceae</taxon>
        <taxon>Cannabis</taxon>
    </lineage>
</organism>
<dbReference type="EMBL" id="JAATIQ010000462">
    <property type="protein sequence ID" value="KAF4355097.1"/>
    <property type="molecule type" value="Genomic_DNA"/>
</dbReference>
<dbReference type="EMBL" id="JAATIP010000351">
    <property type="protein sequence ID" value="KAF4350993.1"/>
    <property type="molecule type" value="Genomic_DNA"/>
</dbReference>
<evidence type="ECO:0000256" key="7">
    <source>
        <dbReference type="ARBA" id="ARBA00022771"/>
    </source>
</evidence>
<evidence type="ECO:0000259" key="13">
    <source>
        <dbReference type="PROSITE" id="PS50089"/>
    </source>
</evidence>